<dbReference type="GeneID" id="93530721"/>
<sequence>MAITININGLTLCHKGSGGISHNTLPDVCKTPPFGTPVPYENEAYSADLVKGTTSVSADSGNMIAIVGSQFARSVFDEPGAMGGMISGTNMAETDWISHSFDVFFEKKPACRLTDKLFMNHRNTVNMAGLCQNPLKENVLESKICDAICKCRNRVAREFRQKIKMFTEAPAIGLAQELLGRFLGVNSELPKTGDKVKTGPRQKCFAQQFNQSGQSDTWAGATPQDPCYLTEVPYIIDKSKLIQNRADGRSTFPGGPQAPASVKYAVRDVARHLGPRKIVIWDLVVLKNSALSARWKNIEQIIEIKFDGDTLTKNQQEALKTKMSKKVRIIDENKCHCDDKDEEEKEKALYKVENLLRQLNDSARKIFGTAPGGFGTPFPIPSLF</sequence>
<reference evidence="1 2" key="1">
    <citation type="journal article" date="2011" name="PLoS Pathog.">
        <title>Salmonella bongori provides insights into the evolution of the Salmonellae.</title>
        <authorList>
            <person name="Fookes M."/>
            <person name="Schroeder G.N."/>
            <person name="Langridge G.C."/>
            <person name="Blondel C.J."/>
            <person name="Mammina C."/>
            <person name="Connor T.R."/>
            <person name="Seth-Smith H."/>
            <person name="Vernikos G.S."/>
            <person name="Robinson K.S."/>
            <person name="Sanders M."/>
            <person name="Petty N.K."/>
            <person name="Kingsley R.A."/>
            <person name="Baumler A.J."/>
            <person name="Nuccio S.P."/>
            <person name="Contreras I."/>
            <person name="Santiviago C.A."/>
            <person name="Maskell D."/>
            <person name="Barrow P."/>
            <person name="Humphrey T."/>
            <person name="Nastasi A."/>
            <person name="Roberts M."/>
            <person name="Frankel G."/>
            <person name="Parkhill J."/>
            <person name="Dougan G."/>
            <person name="Thomson N.R."/>
        </authorList>
    </citation>
    <scope>NUCLEOTIDE SEQUENCE [LARGE SCALE GENOMIC DNA]</scope>
    <source>
        <strain evidence="2">ATCC 43975 / DSM 13772 / NCTC 12419</strain>
    </source>
</reference>
<dbReference type="EMBL" id="FR877557">
    <property type="protein sequence ID" value="CCC31775.1"/>
    <property type="molecule type" value="Genomic_DNA"/>
</dbReference>
<dbReference type="eggNOG" id="COG1196">
    <property type="taxonomic scope" value="Bacteria"/>
</dbReference>
<name>A0A0K0HDY8_SALBC</name>
<dbReference type="KEGG" id="sbg:SBG_2723"/>
<protein>
    <submittedName>
        <fullName evidence="1">Uncharacterized protein</fullName>
    </submittedName>
</protein>
<dbReference type="Proteomes" id="UP000000289">
    <property type="component" value="Chromosome"/>
</dbReference>
<gene>
    <name evidence="1" type="ordered locus">SBG_2723</name>
</gene>
<evidence type="ECO:0000313" key="1">
    <source>
        <dbReference type="EMBL" id="CCC31775.1"/>
    </source>
</evidence>
<accession>A0A0K0HDY8</accession>
<dbReference type="RefSeq" id="WP_015703008.1">
    <property type="nucleotide sequence ID" value="NC_015761.1"/>
</dbReference>
<dbReference type="Pfam" id="PF13665">
    <property type="entry name" value="Tox-PAAR-like"/>
    <property type="match status" value="1"/>
</dbReference>
<proteinExistence type="predicted"/>
<evidence type="ECO:0000313" key="2">
    <source>
        <dbReference type="Proteomes" id="UP000000289"/>
    </source>
</evidence>
<dbReference type="AlphaFoldDB" id="A0A0K0HDY8"/>
<organism evidence="1 2">
    <name type="scientific">Salmonella bongori (strain ATCC 43975 / DSM 13772 / NCTC 12419)</name>
    <dbReference type="NCBI Taxonomy" id="218493"/>
    <lineage>
        <taxon>Bacteria</taxon>
        <taxon>Pseudomonadati</taxon>
        <taxon>Pseudomonadota</taxon>
        <taxon>Gammaproteobacteria</taxon>
        <taxon>Enterobacterales</taxon>
        <taxon>Enterobacteriaceae</taxon>
        <taxon>Salmonella</taxon>
    </lineage>
</organism>